<evidence type="ECO:0000259" key="7">
    <source>
        <dbReference type="Pfam" id="PF00294"/>
    </source>
</evidence>
<keyword evidence="3" id="KW-0547">Nucleotide-binding</keyword>
<dbReference type="PIRSF" id="PIRSF000535">
    <property type="entry name" value="1PFK/6PFK/LacC"/>
    <property type="match status" value="1"/>
</dbReference>
<evidence type="ECO:0000313" key="8">
    <source>
        <dbReference type="EMBL" id="AWK71791.1"/>
    </source>
</evidence>
<dbReference type="CDD" id="cd01164">
    <property type="entry name" value="FruK_PfkB_like"/>
    <property type="match status" value="1"/>
</dbReference>
<evidence type="ECO:0000256" key="2">
    <source>
        <dbReference type="ARBA" id="ARBA00022679"/>
    </source>
</evidence>
<dbReference type="SUPFAM" id="SSF53613">
    <property type="entry name" value="Ribokinase-like"/>
    <property type="match status" value="1"/>
</dbReference>
<dbReference type="Gene3D" id="3.40.1190.20">
    <property type="match status" value="1"/>
</dbReference>
<dbReference type="KEGG" id="roz:CBI38_09490"/>
<dbReference type="PANTHER" id="PTHR46566">
    <property type="entry name" value="1-PHOSPHOFRUCTOKINASE-RELATED"/>
    <property type="match status" value="1"/>
</dbReference>
<dbReference type="GO" id="GO:0005524">
    <property type="term" value="F:ATP binding"/>
    <property type="evidence" value="ECO:0007669"/>
    <property type="project" value="UniProtKB-KW"/>
</dbReference>
<feature type="domain" description="Carbohydrate kinase PfkB" evidence="7">
    <location>
        <begin position="24"/>
        <end position="294"/>
    </location>
</feature>
<evidence type="ECO:0000256" key="6">
    <source>
        <dbReference type="PIRNR" id="PIRNR000535"/>
    </source>
</evidence>
<dbReference type="FunFam" id="3.40.1190.20:FF:000001">
    <property type="entry name" value="Phosphofructokinase"/>
    <property type="match status" value="1"/>
</dbReference>
<keyword evidence="2 6" id="KW-0808">Transferase</keyword>
<dbReference type="EMBL" id="CP021354">
    <property type="protein sequence ID" value="AWK71791.1"/>
    <property type="molecule type" value="Genomic_DNA"/>
</dbReference>
<organism evidence="8 9">
    <name type="scientific">Rhodococcus oxybenzonivorans</name>
    <dbReference type="NCBI Taxonomy" id="1990687"/>
    <lineage>
        <taxon>Bacteria</taxon>
        <taxon>Bacillati</taxon>
        <taxon>Actinomycetota</taxon>
        <taxon>Actinomycetes</taxon>
        <taxon>Mycobacteriales</taxon>
        <taxon>Nocardiaceae</taxon>
        <taxon>Rhodococcus</taxon>
    </lineage>
</organism>
<keyword evidence="5" id="KW-0067">ATP-binding</keyword>
<dbReference type="RefSeq" id="WP_109328387.1">
    <property type="nucleotide sequence ID" value="NZ_CP021354.1"/>
</dbReference>
<dbReference type="PANTHER" id="PTHR46566:SF2">
    <property type="entry name" value="ATP-DEPENDENT 6-PHOSPHOFRUCTOKINASE ISOZYME 2"/>
    <property type="match status" value="1"/>
</dbReference>
<keyword evidence="4 8" id="KW-0418">Kinase</keyword>
<keyword evidence="9" id="KW-1185">Reference proteome</keyword>
<dbReference type="GO" id="GO:0003872">
    <property type="term" value="F:6-phosphofructokinase activity"/>
    <property type="evidence" value="ECO:0007669"/>
    <property type="project" value="TreeGrafter"/>
</dbReference>
<dbReference type="PROSITE" id="PS00583">
    <property type="entry name" value="PFKB_KINASES_1"/>
    <property type="match status" value="1"/>
</dbReference>
<dbReference type="InterPro" id="IPR011611">
    <property type="entry name" value="PfkB_dom"/>
</dbReference>
<gene>
    <name evidence="8" type="ORF">CBI38_09490</name>
</gene>
<proteinExistence type="inferred from homology"/>
<accession>A0A2S2BT48</accession>
<name>A0A2S2BT48_9NOCA</name>
<evidence type="ECO:0000256" key="3">
    <source>
        <dbReference type="ARBA" id="ARBA00022741"/>
    </source>
</evidence>
<dbReference type="OrthoDB" id="9801219at2"/>
<dbReference type="InterPro" id="IPR002173">
    <property type="entry name" value="Carboh/pur_kinase_PfkB_CS"/>
</dbReference>
<dbReference type="InterPro" id="IPR017583">
    <property type="entry name" value="Tagatose/fructose_Pkinase"/>
</dbReference>
<protein>
    <submittedName>
        <fullName evidence="8">Phosphofructokinase</fullName>
    </submittedName>
</protein>
<reference evidence="8 9" key="1">
    <citation type="submission" date="2017-05" db="EMBL/GenBank/DDBJ databases">
        <title>Isolation of Rhodococcus sp. S2-17 biodegrading of BP-3.</title>
        <authorList>
            <person name="Lee Y."/>
            <person name="Kim K.H."/>
            <person name="Chun B.H."/>
            <person name="Jung H.S."/>
            <person name="Jeon C.O."/>
        </authorList>
    </citation>
    <scope>NUCLEOTIDE SEQUENCE [LARGE SCALE GENOMIC DNA]</scope>
    <source>
        <strain evidence="8 9">S2-17</strain>
    </source>
</reference>
<evidence type="ECO:0000256" key="1">
    <source>
        <dbReference type="ARBA" id="ARBA00010688"/>
    </source>
</evidence>
<sequence>MREIVTLTMNPALDITTATGRVIATDKVRCAAPRRDPGGGGINVARILHVLGAPATAVFPSGGHSGRALEDLLATEGVRSRSITIRGSTRESFTIDEEQTGLQYRFVLPGPSLTPREVESCLDALVQSAKDAAFVVASGSLPPGVPVTFYQTLADALADSSARLVVDTSGPPLRALERGVYLLKPSIRELREHVGRDLRTLDEQVSAARELITAGICAVVVLSLGPDGAVHVTAAEEEHCPSLAVPVVSAVGAGDSMVAGIIVGLERQWDLREAVRYGVAAGVAMLRTPGTAPCRRSDVDQCYAALVRRATVGQHSDAVY</sequence>
<comment type="similarity">
    <text evidence="1">Belongs to the carbohydrate kinase PfkB family.</text>
</comment>
<evidence type="ECO:0000256" key="5">
    <source>
        <dbReference type="ARBA" id="ARBA00022840"/>
    </source>
</evidence>
<dbReference type="Pfam" id="PF00294">
    <property type="entry name" value="PfkB"/>
    <property type="match status" value="1"/>
</dbReference>
<dbReference type="AlphaFoldDB" id="A0A2S2BT48"/>
<dbReference type="Proteomes" id="UP000245711">
    <property type="component" value="Chromosome"/>
</dbReference>
<dbReference type="GO" id="GO:0005829">
    <property type="term" value="C:cytosol"/>
    <property type="evidence" value="ECO:0007669"/>
    <property type="project" value="TreeGrafter"/>
</dbReference>
<evidence type="ECO:0000313" key="9">
    <source>
        <dbReference type="Proteomes" id="UP000245711"/>
    </source>
</evidence>
<dbReference type="InterPro" id="IPR029056">
    <property type="entry name" value="Ribokinase-like"/>
</dbReference>
<evidence type="ECO:0000256" key="4">
    <source>
        <dbReference type="ARBA" id="ARBA00022777"/>
    </source>
</evidence>
<dbReference type="NCBIfam" id="TIGR03168">
    <property type="entry name" value="1-PFK"/>
    <property type="match status" value="1"/>
</dbReference>